<protein>
    <submittedName>
        <fullName evidence="9">K(+)/H(+) antiporter</fullName>
    </submittedName>
</protein>
<proteinExistence type="predicted"/>
<evidence type="ECO:0000259" key="8">
    <source>
        <dbReference type="Pfam" id="PF00999"/>
    </source>
</evidence>
<evidence type="ECO:0000256" key="1">
    <source>
        <dbReference type="ARBA" id="ARBA00004141"/>
    </source>
</evidence>
<feature type="transmembrane region" description="Helical" evidence="7">
    <location>
        <begin position="325"/>
        <end position="344"/>
    </location>
</feature>
<name>A0AAN6YJY3_9PEZI</name>
<evidence type="ECO:0000256" key="7">
    <source>
        <dbReference type="SAM" id="Phobius"/>
    </source>
</evidence>
<dbReference type="Gene3D" id="1.20.1530.20">
    <property type="match status" value="1"/>
</dbReference>
<organism evidence="9 10">
    <name type="scientific">Rhypophila decipiens</name>
    <dbReference type="NCBI Taxonomy" id="261697"/>
    <lineage>
        <taxon>Eukaryota</taxon>
        <taxon>Fungi</taxon>
        <taxon>Dikarya</taxon>
        <taxon>Ascomycota</taxon>
        <taxon>Pezizomycotina</taxon>
        <taxon>Sordariomycetes</taxon>
        <taxon>Sordariomycetidae</taxon>
        <taxon>Sordariales</taxon>
        <taxon>Naviculisporaceae</taxon>
        <taxon>Rhypophila</taxon>
    </lineage>
</organism>
<dbReference type="InterPro" id="IPR050794">
    <property type="entry name" value="CPA2_transporter"/>
</dbReference>
<comment type="caution">
    <text evidence="9">The sequence shown here is derived from an EMBL/GenBank/DDBJ whole genome shotgun (WGS) entry which is preliminary data.</text>
</comment>
<dbReference type="AlphaFoldDB" id="A0AAN6YJY3"/>
<comment type="subcellular location">
    <subcellularLocation>
        <location evidence="1">Membrane</location>
        <topology evidence="1">Multi-pass membrane protein</topology>
    </subcellularLocation>
</comment>
<dbReference type="EMBL" id="MU858046">
    <property type="protein sequence ID" value="KAK4219808.1"/>
    <property type="molecule type" value="Genomic_DNA"/>
</dbReference>
<feature type="transmembrane region" description="Helical" evidence="7">
    <location>
        <begin position="96"/>
        <end position="116"/>
    </location>
</feature>
<feature type="transmembrane region" description="Helical" evidence="7">
    <location>
        <begin position="230"/>
        <end position="250"/>
    </location>
</feature>
<keyword evidence="3 7" id="KW-0812">Transmembrane</keyword>
<keyword evidence="4 7" id="KW-1133">Transmembrane helix</keyword>
<keyword evidence="5" id="KW-0406">Ion transport</keyword>
<feature type="transmembrane region" description="Helical" evidence="7">
    <location>
        <begin position="414"/>
        <end position="436"/>
    </location>
</feature>
<dbReference type="PANTHER" id="PTHR32468:SF0">
    <property type="entry name" value="K(+)_H(+) ANTIPORTER 1"/>
    <property type="match status" value="1"/>
</dbReference>
<dbReference type="Pfam" id="PF00999">
    <property type="entry name" value="Na_H_Exchanger"/>
    <property type="match status" value="1"/>
</dbReference>
<feature type="transmembrane region" description="Helical" evidence="7">
    <location>
        <begin position="383"/>
        <end position="408"/>
    </location>
</feature>
<keyword evidence="2" id="KW-0813">Transport</keyword>
<feature type="transmembrane region" description="Helical" evidence="7">
    <location>
        <begin position="128"/>
        <end position="151"/>
    </location>
</feature>
<gene>
    <name evidence="9" type="ORF">QBC37DRAFT_271676</name>
</gene>
<dbReference type="PANTHER" id="PTHR32468">
    <property type="entry name" value="CATION/H + ANTIPORTER"/>
    <property type="match status" value="1"/>
</dbReference>
<dbReference type="GO" id="GO:0016020">
    <property type="term" value="C:membrane"/>
    <property type="evidence" value="ECO:0007669"/>
    <property type="project" value="UniProtKB-SubCell"/>
</dbReference>
<evidence type="ECO:0000313" key="9">
    <source>
        <dbReference type="EMBL" id="KAK4219808.1"/>
    </source>
</evidence>
<dbReference type="GO" id="GO:1902600">
    <property type="term" value="P:proton transmembrane transport"/>
    <property type="evidence" value="ECO:0007669"/>
    <property type="project" value="InterPro"/>
</dbReference>
<keyword evidence="6 7" id="KW-0472">Membrane</keyword>
<dbReference type="GO" id="GO:0015297">
    <property type="term" value="F:antiporter activity"/>
    <property type="evidence" value="ECO:0007669"/>
    <property type="project" value="InterPro"/>
</dbReference>
<keyword evidence="10" id="KW-1185">Reference proteome</keyword>
<sequence>MLSPFDLARRSGVPGQTGILEGANPTEYTPSNPISLFIIQAGIVIIFCQLLHYPLRLINQPKVIAEVIGGIILGPSVMMRIPGFQKAIFPPESMPVFANVANLGLIIFLFLVALEVDMRLFTHNWRAAVSVGLAGMLLPFGLGFAIAYGLYHEFHNDGTTVPISFGVYGLFIGTALAITAFPVLCRILTELKLLRSDVGVTVLAAGIGNDVVGWILLALCVALVNNASGLAALWALLCCIGWILLLTFVVRPAFMWILRRTGSLHNGPTQGIVALTMLMVLFSAWFTGIIGIHPIFGAFLVGLICPHDGGFAIKLTEKIEDLISVLFLPLYFALSGLSTNLGLLNDGKTWGYVIGVIACAFAGKILGGTLAARANKLLWRESFTIGCLMSCKGLVELIVLNIGLQAHILSPRTFTVFVVMALVTTVATTPLTKALYPPWYQQKVEKWRRGEIDWDGNPIESESPSSDHQDSPEGATLSQVKRLLVYLRLDSLPSLFTFITLLGPESAATPTRLGGISEVSEDGSEEVSGQEVAQKKKKPLEVHGLRLIELTDRTSSVMQVTEGETYSLRDPVVNAFRAFSQLHDVAVSGRVAVVPEGSYPETLMQQASEVSSDFALIPWSEYGSIAEEHSVPFAKDSGDRFTAYAHLEFVHKTLEMAYKTCNAGVFIDRGFGGISKPTTEQPVMAQLTRTQSGMSLRSHRELATLPVANKSHHIFFPFFGGADDRAGLRIVLQLARNPHVTASIVHINWSSDDEAESSKAPVKEVDTELSAKDMTLLATAKSSLTKEAAKRVTFSEVHVVPGSGIAETLDLAQRYVGQTPNNAGDIVVLGRRPSRLALSGVNENAGGAGGSSSHHAGLAFDKVVGAIADQMISKNVRASILVIQAGGRGLEM</sequence>
<dbReference type="Proteomes" id="UP001301769">
    <property type="component" value="Unassembled WGS sequence"/>
</dbReference>
<accession>A0AAN6YJY3</accession>
<evidence type="ECO:0000256" key="3">
    <source>
        <dbReference type="ARBA" id="ARBA00022692"/>
    </source>
</evidence>
<feature type="domain" description="Cation/H+ exchanger transmembrane" evidence="8">
    <location>
        <begin position="45"/>
        <end position="431"/>
    </location>
</feature>
<evidence type="ECO:0000313" key="10">
    <source>
        <dbReference type="Proteomes" id="UP001301769"/>
    </source>
</evidence>
<feature type="transmembrane region" description="Helical" evidence="7">
    <location>
        <begin position="271"/>
        <end position="289"/>
    </location>
</feature>
<evidence type="ECO:0000256" key="6">
    <source>
        <dbReference type="ARBA" id="ARBA00023136"/>
    </source>
</evidence>
<feature type="transmembrane region" description="Helical" evidence="7">
    <location>
        <begin position="34"/>
        <end position="51"/>
    </location>
</feature>
<reference evidence="9" key="1">
    <citation type="journal article" date="2023" name="Mol. Phylogenet. Evol.">
        <title>Genome-scale phylogeny and comparative genomics of the fungal order Sordariales.</title>
        <authorList>
            <person name="Hensen N."/>
            <person name="Bonometti L."/>
            <person name="Westerberg I."/>
            <person name="Brannstrom I.O."/>
            <person name="Guillou S."/>
            <person name="Cros-Aarteil S."/>
            <person name="Calhoun S."/>
            <person name="Haridas S."/>
            <person name="Kuo A."/>
            <person name="Mondo S."/>
            <person name="Pangilinan J."/>
            <person name="Riley R."/>
            <person name="LaButti K."/>
            <person name="Andreopoulos B."/>
            <person name="Lipzen A."/>
            <person name="Chen C."/>
            <person name="Yan M."/>
            <person name="Daum C."/>
            <person name="Ng V."/>
            <person name="Clum A."/>
            <person name="Steindorff A."/>
            <person name="Ohm R.A."/>
            <person name="Martin F."/>
            <person name="Silar P."/>
            <person name="Natvig D.O."/>
            <person name="Lalanne C."/>
            <person name="Gautier V."/>
            <person name="Ament-Velasquez S.L."/>
            <person name="Kruys A."/>
            <person name="Hutchinson M.I."/>
            <person name="Powell A.J."/>
            <person name="Barry K."/>
            <person name="Miller A.N."/>
            <person name="Grigoriev I.V."/>
            <person name="Debuchy R."/>
            <person name="Gladieux P."/>
            <person name="Hiltunen Thoren M."/>
            <person name="Johannesson H."/>
        </authorList>
    </citation>
    <scope>NUCLEOTIDE SEQUENCE</scope>
    <source>
        <strain evidence="9">PSN293</strain>
    </source>
</reference>
<feature type="transmembrane region" description="Helical" evidence="7">
    <location>
        <begin position="63"/>
        <end position="84"/>
    </location>
</feature>
<feature type="transmembrane region" description="Helical" evidence="7">
    <location>
        <begin position="200"/>
        <end position="224"/>
    </location>
</feature>
<feature type="transmembrane region" description="Helical" evidence="7">
    <location>
        <begin position="350"/>
        <end position="371"/>
    </location>
</feature>
<dbReference type="InterPro" id="IPR006153">
    <property type="entry name" value="Cation/H_exchanger_TM"/>
</dbReference>
<evidence type="ECO:0000256" key="2">
    <source>
        <dbReference type="ARBA" id="ARBA00022448"/>
    </source>
</evidence>
<evidence type="ECO:0000256" key="4">
    <source>
        <dbReference type="ARBA" id="ARBA00022989"/>
    </source>
</evidence>
<dbReference type="InterPro" id="IPR038770">
    <property type="entry name" value="Na+/solute_symporter_sf"/>
</dbReference>
<evidence type="ECO:0000256" key="5">
    <source>
        <dbReference type="ARBA" id="ARBA00023065"/>
    </source>
</evidence>
<reference evidence="9" key="2">
    <citation type="submission" date="2023-05" db="EMBL/GenBank/DDBJ databases">
        <authorList>
            <consortium name="Lawrence Berkeley National Laboratory"/>
            <person name="Steindorff A."/>
            <person name="Hensen N."/>
            <person name="Bonometti L."/>
            <person name="Westerberg I."/>
            <person name="Brannstrom I.O."/>
            <person name="Guillou S."/>
            <person name="Cros-Aarteil S."/>
            <person name="Calhoun S."/>
            <person name="Haridas S."/>
            <person name="Kuo A."/>
            <person name="Mondo S."/>
            <person name="Pangilinan J."/>
            <person name="Riley R."/>
            <person name="Labutti K."/>
            <person name="Andreopoulos B."/>
            <person name="Lipzen A."/>
            <person name="Chen C."/>
            <person name="Yanf M."/>
            <person name="Daum C."/>
            <person name="Ng V."/>
            <person name="Clum A."/>
            <person name="Ohm R."/>
            <person name="Martin F."/>
            <person name="Silar P."/>
            <person name="Natvig D."/>
            <person name="Lalanne C."/>
            <person name="Gautier V."/>
            <person name="Ament-Velasquez S.L."/>
            <person name="Kruys A."/>
            <person name="Hutchinson M.I."/>
            <person name="Powell A.J."/>
            <person name="Barry K."/>
            <person name="Miller A.N."/>
            <person name="Grigoriev I.V."/>
            <person name="Debuchy R."/>
            <person name="Gladieux P."/>
            <person name="Thoren M.H."/>
            <person name="Johannesson H."/>
        </authorList>
    </citation>
    <scope>NUCLEOTIDE SEQUENCE</scope>
    <source>
        <strain evidence="9">PSN293</strain>
    </source>
</reference>
<feature type="transmembrane region" description="Helical" evidence="7">
    <location>
        <begin position="163"/>
        <end position="188"/>
    </location>
</feature>